<evidence type="ECO:0000313" key="2">
    <source>
        <dbReference type="Proteomes" id="UP001055580"/>
    </source>
</evidence>
<name>A0ABY4TQ54_9SPHN</name>
<dbReference type="RefSeq" id="WP_250748474.1">
    <property type="nucleotide sequence ID" value="NZ_CP098401.1"/>
</dbReference>
<dbReference type="EMBL" id="CP098401">
    <property type="protein sequence ID" value="URW74433.1"/>
    <property type="molecule type" value="Genomic_DNA"/>
</dbReference>
<dbReference type="Proteomes" id="UP001055580">
    <property type="component" value="Chromosome"/>
</dbReference>
<accession>A0ABY4TQ54</accession>
<organism evidence="1 2">
    <name type="scientific">Sphingomonas donggukensis</name>
    <dbReference type="NCBI Taxonomy" id="2949093"/>
    <lineage>
        <taxon>Bacteria</taxon>
        <taxon>Pseudomonadati</taxon>
        <taxon>Pseudomonadota</taxon>
        <taxon>Alphaproteobacteria</taxon>
        <taxon>Sphingomonadales</taxon>
        <taxon>Sphingomonadaceae</taxon>
        <taxon>Sphingomonas</taxon>
    </lineage>
</organism>
<proteinExistence type="predicted"/>
<protein>
    <submittedName>
        <fullName evidence="1">Uncharacterized protein</fullName>
    </submittedName>
</protein>
<evidence type="ECO:0000313" key="1">
    <source>
        <dbReference type="EMBL" id="URW74433.1"/>
    </source>
</evidence>
<sequence length="75" mass="7932">MAQASGSAQLITAFDPVAAPAVPTTVDQAISQWSRLPEASQAEALLLIYESESQRPRILGRSAIVQLAGSRPARD</sequence>
<reference evidence="1" key="1">
    <citation type="submission" date="2022-05" db="EMBL/GenBank/DDBJ databases">
        <title>Sphingomonas sp. strain RMG20 Genome sequencing and assembly.</title>
        <authorList>
            <person name="Kim I."/>
        </authorList>
    </citation>
    <scope>NUCLEOTIDE SEQUENCE</scope>
    <source>
        <strain evidence="1">RMG20</strain>
    </source>
</reference>
<gene>
    <name evidence="1" type="ORF">M9980_07505</name>
</gene>
<keyword evidence="2" id="KW-1185">Reference proteome</keyword>